<dbReference type="eggNOG" id="ENOG502ZYZ8">
    <property type="taxonomic scope" value="Bacteria"/>
</dbReference>
<accession>A0A089P2Z4</accession>
<keyword evidence="1" id="KW-0472">Membrane</keyword>
<dbReference type="Pfam" id="PF03779">
    <property type="entry name" value="SPW"/>
    <property type="match status" value="1"/>
</dbReference>
<name>A0A089P2Z4_9HYPH</name>
<feature type="transmembrane region" description="Helical" evidence="1">
    <location>
        <begin position="20"/>
        <end position="41"/>
    </location>
</feature>
<organism evidence="3 4">
    <name type="scientific">Methylobacterium oryzae CBMB20</name>
    <dbReference type="NCBI Taxonomy" id="693986"/>
    <lineage>
        <taxon>Bacteria</taxon>
        <taxon>Pseudomonadati</taxon>
        <taxon>Pseudomonadota</taxon>
        <taxon>Alphaproteobacteria</taxon>
        <taxon>Hyphomicrobiales</taxon>
        <taxon>Methylobacteriaceae</taxon>
        <taxon>Methylobacterium</taxon>
    </lineage>
</organism>
<dbReference type="AlphaFoldDB" id="A0A089P2Z4"/>
<keyword evidence="1" id="KW-1133">Transmembrane helix</keyword>
<keyword evidence="1" id="KW-0812">Transmembrane</keyword>
<reference evidence="3 4" key="1">
    <citation type="journal article" date="2014" name="PLoS ONE">
        <title>Genome Information of Methylobacterium oryzae, a Plant-Probiotic Methylotroph in the Phyllosphere.</title>
        <authorList>
            <person name="Kwak M.J."/>
            <person name="Jeong H."/>
            <person name="Madhaiyan M."/>
            <person name="Lee Y."/>
            <person name="Sa T.M."/>
            <person name="Oh T.K."/>
            <person name="Kim J.F."/>
        </authorList>
    </citation>
    <scope>NUCLEOTIDE SEQUENCE [LARGE SCALE GENOMIC DNA]</scope>
    <source>
        <strain evidence="3 4">CBMB20</strain>
    </source>
</reference>
<dbReference type="RefSeq" id="WP_043387180.1">
    <property type="nucleotide sequence ID" value="NZ_CP003811.1"/>
</dbReference>
<proteinExistence type="predicted"/>
<keyword evidence="4" id="KW-1185">Reference proteome</keyword>
<sequence length="124" mass="13231">MSRADPAPTQSPTWRTDEILVSILQYTAGIALVLTAWVLAFTDHARAAGSALLPGLLIIMLYGANQIRFRAVLERTVLLVGVWTLVAPWALGFAANDGATWAHVVLGSLAVASATALLRIARRP</sequence>
<feature type="domain" description="SPW repeat-containing integral membrane" evidence="2">
    <location>
        <begin position="22"/>
        <end position="114"/>
    </location>
</feature>
<dbReference type="HOGENOM" id="CLU_1990030_0_0_5"/>
<dbReference type="InterPro" id="IPR005530">
    <property type="entry name" value="SPW"/>
</dbReference>
<dbReference type="EMBL" id="CP003811">
    <property type="protein sequence ID" value="AIQ92373.1"/>
    <property type="molecule type" value="Genomic_DNA"/>
</dbReference>
<dbReference type="KEGG" id="mor:MOC_4618"/>
<feature type="transmembrane region" description="Helical" evidence="1">
    <location>
        <begin position="101"/>
        <end position="121"/>
    </location>
</feature>
<dbReference type="STRING" id="693986.MOC_4618"/>
<dbReference type="Proteomes" id="UP000029492">
    <property type="component" value="Chromosome"/>
</dbReference>
<evidence type="ECO:0000313" key="4">
    <source>
        <dbReference type="Proteomes" id="UP000029492"/>
    </source>
</evidence>
<feature type="transmembrane region" description="Helical" evidence="1">
    <location>
        <begin position="47"/>
        <end position="64"/>
    </location>
</feature>
<evidence type="ECO:0000256" key="1">
    <source>
        <dbReference type="SAM" id="Phobius"/>
    </source>
</evidence>
<gene>
    <name evidence="3" type="ORF">MOC_4618</name>
</gene>
<feature type="transmembrane region" description="Helical" evidence="1">
    <location>
        <begin position="76"/>
        <end position="95"/>
    </location>
</feature>
<evidence type="ECO:0000259" key="2">
    <source>
        <dbReference type="Pfam" id="PF03779"/>
    </source>
</evidence>
<evidence type="ECO:0000313" key="3">
    <source>
        <dbReference type="EMBL" id="AIQ92373.1"/>
    </source>
</evidence>
<protein>
    <submittedName>
        <fullName evidence="3">SPW repeat-containing protein</fullName>
    </submittedName>
</protein>